<sequence>MLQILASTNFKKRYDCAKTYGLLMLEKSCIKYIYANKEEFLISKEWEEFKSLNGESAFKMLEDALLGKFVINGKLCFLYKCVNCSRKRLNKFFSENT</sequence>
<keyword evidence="2" id="KW-1185">Reference proteome</keyword>
<protein>
    <submittedName>
        <fullName evidence="1">Uncharacterized protein</fullName>
    </submittedName>
</protein>
<dbReference type="EMBL" id="CAVMJV010000010">
    <property type="protein sequence ID" value="CAK5042623.1"/>
    <property type="molecule type" value="Genomic_DNA"/>
</dbReference>
<dbReference type="Proteomes" id="UP001497535">
    <property type="component" value="Unassembled WGS sequence"/>
</dbReference>
<comment type="caution">
    <text evidence="1">The sequence shown here is derived from an EMBL/GenBank/DDBJ whole genome shotgun (WGS) entry which is preliminary data.</text>
</comment>
<evidence type="ECO:0000313" key="2">
    <source>
        <dbReference type="Proteomes" id="UP001497535"/>
    </source>
</evidence>
<evidence type="ECO:0000313" key="1">
    <source>
        <dbReference type="EMBL" id="CAK5042623.1"/>
    </source>
</evidence>
<accession>A0ACB0YDY9</accession>
<reference evidence="1" key="1">
    <citation type="submission" date="2023-11" db="EMBL/GenBank/DDBJ databases">
        <authorList>
            <person name="Poullet M."/>
        </authorList>
    </citation>
    <scope>NUCLEOTIDE SEQUENCE</scope>
    <source>
        <strain evidence="1">E1834</strain>
    </source>
</reference>
<proteinExistence type="predicted"/>
<gene>
    <name evidence="1" type="ORF">MENTE1834_LOCUS10894</name>
</gene>
<organism evidence="1 2">
    <name type="scientific">Meloidogyne enterolobii</name>
    <name type="common">Root-knot nematode worm</name>
    <name type="synonym">Meloidogyne mayaguensis</name>
    <dbReference type="NCBI Taxonomy" id="390850"/>
    <lineage>
        <taxon>Eukaryota</taxon>
        <taxon>Metazoa</taxon>
        <taxon>Ecdysozoa</taxon>
        <taxon>Nematoda</taxon>
        <taxon>Chromadorea</taxon>
        <taxon>Rhabditida</taxon>
        <taxon>Tylenchina</taxon>
        <taxon>Tylenchomorpha</taxon>
        <taxon>Tylenchoidea</taxon>
        <taxon>Meloidogynidae</taxon>
        <taxon>Meloidogyninae</taxon>
        <taxon>Meloidogyne</taxon>
    </lineage>
</organism>
<name>A0ACB0YDY9_MELEN</name>